<organism evidence="1">
    <name type="scientific">marine metagenome</name>
    <dbReference type="NCBI Taxonomy" id="408172"/>
    <lineage>
        <taxon>unclassified sequences</taxon>
        <taxon>metagenomes</taxon>
        <taxon>ecological metagenomes</taxon>
    </lineage>
</organism>
<dbReference type="AlphaFoldDB" id="A0A383F4Z4"/>
<name>A0A383F4Z4_9ZZZZ</name>
<feature type="non-terminal residue" evidence="1">
    <location>
        <position position="1"/>
    </location>
</feature>
<evidence type="ECO:0008006" key="2">
    <source>
        <dbReference type="Google" id="ProtNLM"/>
    </source>
</evidence>
<protein>
    <recommendedName>
        <fullName evidence="2">Arrestin C-terminal-like domain-containing protein</fullName>
    </recommendedName>
</protein>
<sequence>VEFAFENIPYKLGEEIKCDIQIAPRSDVYVREARIDLVCQVHWTESYTVMLPASRPSYSGSRGGLMDSTYIPSMVSKQVSKDHKETYVHSSVSFLEDTDLQSGRITTYNTRLTIQSENPDNASRGTVKWSLVAVVNVARARDIHKGHKVKISLL</sequence>
<evidence type="ECO:0000313" key="1">
    <source>
        <dbReference type="EMBL" id="SVE63954.1"/>
    </source>
</evidence>
<dbReference type="EMBL" id="UINC01231429">
    <property type="protein sequence ID" value="SVE63954.1"/>
    <property type="molecule type" value="Genomic_DNA"/>
</dbReference>
<accession>A0A383F4Z4</accession>
<gene>
    <name evidence="1" type="ORF">METZ01_LOCUS516808</name>
</gene>
<proteinExistence type="predicted"/>
<reference evidence="1" key="1">
    <citation type="submission" date="2018-05" db="EMBL/GenBank/DDBJ databases">
        <authorList>
            <person name="Lanie J.A."/>
            <person name="Ng W.-L."/>
            <person name="Kazmierczak K.M."/>
            <person name="Andrzejewski T.M."/>
            <person name="Davidsen T.M."/>
            <person name="Wayne K.J."/>
            <person name="Tettelin H."/>
            <person name="Glass J.I."/>
            <person name="Rusch D."/>
            <person name="Podicherti R."/>
            <person name="Tsui H.-C.T."/>
            <person name="Winkler M.E."/>
        </authorList>
    </citation>
    <scope>NUCLEOTIDE SEQUENCE</scope>
</reference>